<sequence>MNSSSYPKRKIGDFEFNAIGFGAMGLSAFYGSVGDDEERFKVLDRAYELGCRHWDTARAYADSESLIGKWFTRNPDKRADIFLATKFGLTADLGACGTADFLRASIEESLKNLKTDYVDLLYQHRVDPQTPIEVTVRELAKLVKEGKVRYIGLSECSSASLRRAHVVHPIAAIEVEYSPFILDIENPKIGLLQTARELGVKIVAYSPMGRGILTGQYQECFPKILQIAEGLKNIGVNHNNATAGQIALAWLLQQGDDIIPIPGTKHIKYLEENIAAAKIALSAEEVKTIRRLIDEAGIPSAVARYPEAILHLLFADSPSE</sequence>
<dbReference type="InterPro" id="IPR020471">
    <property type="entry name" value="AKR"/>
</dbReference>
<dbReference type="EMBL" id="BPWL01000011">
    <property type="protein sequence ID" value="GJJ15293.1"/>
    <property type="molecule type" value="Genomic_DNA"/>
</dbReference>
<evidence type="ECO:0000259" key="2">
    <source>
        <dbReference type="Pfam" id="PF00248"/>
    </source>
</evidence>
<name>A0AAV5AQH9_9AGAM</name>
<keyword evidence="1" id="KW-0560">Oxidoreductase</keyword>
<dbReference type="PANTHER" id="PTHR43625:SF40">
    <property type="entry name" value="ALDO-KETO REDUCTASE YAKC [NADP(+)]"/>
    <property type="match status" value="1"/>
</dbReference>
<evidence type="ECO:0000313" key="3">
    <source>
        <dbReference type="EMBL" id="GJJ15293.1"/>
    </source>
</evidence>
<keyword evidence="4" id="KW-1185">Reference proteome</keyword>
<gene>
    <name evidence="3" type="ORF">Clacol_009569</name>
</gene>
<dbReference type="GO" id="GO:0016491">
    <property type="term" value="F:oxidoreductase activity"/>
    <property type="evidence" value="ECO:0007669"/>
    <property type="project" value="UniProtKB-KW"/>
</dbReference>
<dbReference type="Gene3D" id="3.20.20.100">
    <property type="entry name" value="NADP-dependent oxidoreductase domain"/>
    <property type="match status" value="1"/>
</dbReference>
<accession>A0AAV5AQH9</accession>
<comment type="caution">
    <text evidence="3">The sequence shown here is derived from an EMBL/GenBank/DDBJ whole genome shotgun (WGS) entry which is preliminary data.</text>
</comment>
<dbReference type="GO" id="GO:0005737">
    <property type="term" value="C:cytoplasm"/>
    <property type="evidence" value="ECO:0007669"/>
    <property type="project" value="TreeGrafter"/>
</dbReference>
<protein>
    <recommendedName>
        <fullName evidence="2">NADP-dependent oxidoreductase domain-containing protein</fullName>
    </recommendedName>
</protein>
<dbReference type="SUPFAM" id="SSF51430">
    <property type="entry name" value="NAD(P)-linked oxidoreductase"/>
    <property type="match status" value="1"/>
</dbReference>
<organism evidence="3 4">
    <name type="scientific">Clathrus columnatus</name>
    <dbReference type="NCBI Taxonomy" id="1419009"/>
    <lineage>
        <taxon>Eukaryota</taxon>
        <taxon>Fungi</taxon>
        <taxon>Dikarya</taxon>
        <taxon>Basidiomycota</taxon>
        <taxon>Agaricomycotina</taxon>
        <taxon>Agaricomycetes</taxon>
        <taxon>Phallomycetidae</taxon>
        <taxon>Phallales</taxon>
        <taxon>Clathraceae</taxon>
        <taxon>Clathrus</taxon>
    </lineage>
</organism>
<dbReference type="PANTHER" id="PTHR43625">
    <property type="entry name" value="AFLATOXIN B1 ALDEHYDE REDUCTASE"/>
    <property type="match status" value="1"/>
</dbReference>
<dbReference type="InterPro" id="IPR023210">
    <property type="entry name" value="NADP_OxRdtase_dom"/>
</dbReference>
<evidence type="ECO:0000313" key="4">
    <source>
        <dbReference type="Proteomes" id="UP001050691"/>
    </source>
</evidence>
<dbReference type="AlphaFoldDB" id="A0AAV5AQH9"/>
<dbReference type="PRINTS" id="PR00069">
    <property type="entry name" value="ALDKETRDTASE"/>
</dbReference>
<dbReference type="InterPro" id="IPR050791">
    <property type="entry name" value="Aldo-Keto_reductase"/>
</dbReference>
<feature type="domain" description="NADP-dependent oxidoreductase" evidence="2">
    <location>
        <begin position="19"/>
        <end position="293"/>
    </location>
</feature>
<reference evidence="3" key="1">
    <citation type="submission" date="2021-10" db="EMBL/GenBank/DDBJ databases">
        <title>De novo Genome Assembly of Clathrus columnatus (Basidiomycota, Fungi) Using Illumina and Nanopore Sequence Data.</title>
        <authorList>
            <person name="Ogiso-Tanaka E."/>
            <person name="Itagaki H."/>
            <person name="Hosoya T."/>
            <person name="Hosaka K."/>
        </authorList>
    </citation>
    <scope>NUCLEOTIDE SEQUENCE</scope>
    <source>
        <strain evidence="3">MO-923</strain>
    </source>
</reference>
<dbReference type="InterPro" id="IPR036812">
    <property type="entry name" value="NAD(P)_OxRdtase_dom_sf"/>
</dbReference>
<evidence type="ECO:0000256" key="1">
    <source>
        <dbReference type="ARBA" id="ARBA00023002"/>
    </source>
</evidence>
<dbReference type="Pfam" id="PF00248">
    <property type="entry name" value="Aldo_ket_red"/>
    <property type="match status" value="1"/>
</dbReference>
<dbReference type="Proteomes" id="UP001050691">
    <property type="component" value="Unassembled WGS sequence"/>
</dbReference>
<proteinExistence type="predicted"/>